<dbReference type="GO" id="GO:0003677">
    <property type="term" value="F:DNA binding"/>
    <property type="evidence" value="ECO:0007669"/>
    <property type="project" value="TreeGrafter"/>
</dbReference>
<keyword evidence="2" id="KW-0547">Nucleotide-binding</keyword>
<evidence type="ECO:0000313" key="2">
    <source>
        <dbReference type="EMBL" id="AIF14184.1"/>
    </source>
</evidence>
<gene>
    <name evidence="2" type="primary">lhr</name>
</gene>
<protein>
    <submittedName>
        <fullName evidence="2">Lhr-like helicase (Lhr)</fullName>
    </submittedName>
</protein>
<dbReference type="InterPro" id="IPR027417">
    <property type="entry name" value="P-loop_NTPase"/>
</dbReference>
<dbReference type="GO" id="GO:0016887">
    <property type="term" value="F:ATP hydrolysis activity"/>
    <property type="evidence" value="ECO:0007669"/>
    <property type="project" value="TreeGrafter"/>
</dbReference>
<sequence length="364" mass="41185">MKSHPPEAFLEEKFHSLGFEQLTDIQKRALPIIHQKIDSLVIAPTGSGKTECTVIPTFSQVKETKKQGKIKVLYITPLRALNRDVFRRITKYAELDGLTIQVRHGDTPQSLRKKISDSPPDVLITTPETLVILLTQQKMLTALSELERVIIDEVHELLSSERGSQLSISLERLQLNSNQKIIRTGLSATVGNNLPESYVATLTDKTYLAAVLVILVLDRPLSRHYWMYVGDRSIPFLGIIEHTNFIEAEHYGGGHIVYLTNYLARDSLLYQMSAEELYREYLPHLARINPAFEESWVTEYHHHKVDAAQPIVTPGYAQTIPDHRTPIAGLYLANTTQIYPEDRGTNYSVRMGRQVAAMMDKDAG</sequence>
<dbReference type="PANTHER" id="PTHR47962">
    <property type="entry name" value="ATP-DEPENDENT HELICASE LHR-RELATED-RELATED"/>
    <property type="match status" value="1"/>
</dbReference>
<dbReference type="SMART" id="SM00487">
    <property type="entry name" value="DEXDc"/>
    <property type="match status" value="1"/>
</dbReference>
<dbReference type="Pfam" id="PF00270">
    <property type="entry name" value="DEAD"/>
    <property type="match status" value="1"/>
</dbReference>
<organism evidence="2">
    <name type="scientific">uncultured marine thaumarchaeote KM3_66_E06</name>
    <dbReference type="NCBI Taxonomy" id="1456228"/>
    <lineage>
        <taxon>Archaea</taxon>
        <taxon>Nitrososphaerota</taxon>
        <taxon>environmental samples</taxon>
    </lineage>
</organism>
<evidence type="ECO:0000259" key="1">
    <source>
        <dbReference type="PROSITE" id="PS51192"/>
    </source>
</evidence>
<keyword evidence="2" id="KW-0378">Hydrolase</keyword>
<keyword evidence="2" id="KW-0347">Helicase</keyword>
<keyword evidence="2" id="KW-0067">ATP-binding</keyword>
<accession>A0A075HE37</accession>
<dbReference type="PANTHER" id="PTHR47962:SF5">
    <property type="entry name" value="ATP-DEPENDENT HELICASE LHR-RELATED"/>
    <property type="match status" value="1"/>
</dbReference>
<dbReference type="InterPro" id="IPR014001">
    <property type="entry name" value="Helicase_ATP-bd"/>
</dbReference>
<dbReference type="GO" id="GO:0004386">
    <property type="term" value="F:helicase activity"/>
    <property type="evidence" value="ECO:0007669"/>
    <property type="project" value="UniProtKB-KW"/>
</dbReference>
<feature type="domain" description="Helicase ATP-binding" evidence="1">
    <location>
        <begin position="30"/>
        <end position="208"/>
    </location>
</feature>
<dbReference type="GO" id="GO:0140097">
    <property type="term" value="F:catalytic activity, acting on DNA"/>
    <property type="evidence" value="ECO:0007669"/>
    <property type="project" value="UniProtKB-ARBA"/>
</dbReference>
<dbReference type="PROSITE" id="PS51192">
    <property type="entry name" value="HELICASE_ATP_BIND_1"/>
    <property type="match status" value="1"/>
</dbReference>
<dbReference type="EMBL" id="KF900994">
    <property type="protein sequence ID" value="AIF14184.1"/>
    <property type="molecule type" value="Genomic_DNA"/>
</dbReference>
<reference evidence="2" key="1">
    <citation type="journal article" date="2014" name="Genome Biol. Evol.">
        <title>Pangenome evidence for extensive interdomain horizontal transfer affecting lineage core and shell genes in uncultured planktonic thaumarchaeota and euryarchaeota.</title>
        <authorList>
            <person name="Deschamps P."/>
            <person name="Zivanovic Y."/>
            <person name="Moreira D."/>
            <person name="Rodriguez-Valera F."/>
            <person name="Lopez-Garcia P."/>
        </authorList>
    </citation>
    <scope>NUCLEOTIDE SEQUENCE</scope>
</reference>
<dbReference type="AlphaFoldDB" id="A0A075HE37"/>
<proteinExistence type="predicted"/>
<dbReference type="SUPFAM" id="SSF52540">
    <property type="entry name" value="P-loop containing nucleoside triphosphate hydrolases"/>
    <property type="match status" value="1"/>
</dbReference>
<dbReference type="InterPro" id="IPR011545">
    <property type="entry name" value="DEAD/DEAH_box_helicase_dom"/>
</dbReference>
<dbReference type="Gene3D" id="3.40.50.300">
    <property type="entry name" value="P-loop containing nucleotide triphosphate hydrolases"/>
    <property type="match status" value="1"/>
</dbReference>
<name>A0A075HE37_9ARCH</name>
<dbReference type="GO" id="GO:0005524">
    <property type="term" value="F:ATP binding"/>
    <property type="evidence" value="ECO:0007669"/>
    <property type="project" value="InterPro"/>
</dbReference>
<dbReference type="InterPro" id="IPR052511">
    <property type="entry name" value="ATP-dep_Helicase"/>
</dbReference>